<evidence type="ECO:0000313" key="2">
    <source>
        <dbReference type="EMBL" id="GIX83384.1"/>
    </source>
</evidence>
<keyword evidence="3" id="KW-1185">Reference proteome</keyword>
<organism evidence="2 3">
    <name type="scientific">Caerostris darwini</name>
    <dbReference type="NCBI Taxonomy" id="1538125"/>
    <lineage>
        <taxon>Eukaryota</taxon>
        <taxon>Metazoa</taxon>
        <taxon>Ecdysozoa</taxon>
        <taxon>Arthropoda</taxon>
        <taxon>Chelicerata</taxon>
        <taxon>Arachnida</taxon>
        <taxon>Araneae</taxon>
        <taxon>Araneomorphae</taxon>
        <taxon>Entelegynae</taxon>
        <taxon>Araneoidea</taxon>
        <taxon>Araneidae</taxon>
        <taxon>Caerostris</taxon>
    </lineage>
</organism>
<sequence length="91" mass="10102">MHILFISNIETITEDNGPQVMLALLFFALVSCSLAIIEVHLGHSYHHAPSYGYHGSHYYPSYGYGNGYHGHHGGYGYSSHHPALTIGFGRR</sequence>
<evidence type="ECO:0000313" key="3">
    <source>
        <dbReference type="Proteomes" id="UP001054837"/>
    </source>
</evidence>
<keyword evidence="1" id="KW-0472">Membrane</keyword>
<accession>A0AAV4NIU1</accession>
<gene>
    <name evidence="2" type="ORF">CDAR_222671</name>
</gene>
<dbReference type="Proteomes" id="UP001054837">
    <property type="component" value="Unassembled WGS sequence"/>
</dbReference>
<name>A0AAV4NIU1_9ARAC</name>
<feature type="transmembrane region" description="Helical" evidence="1">
    <location>
        <begin position="20"/>
        <end position="41"/>
    </location>
</feature>
<evidence type="ECO:0000256" key="1">
    <source>
        <dbReference type="SAM" id="Phobius"/>
    </source>
</evidence>
<proteinExistence type="predicted"/>
<protein>
    <submittedName>
        <fullName evidence="2">Uncharacterized protein</fullName>
    </submittedName>
</protein>
<keyword evidence="1" id="KW-1133">Transmembrane helix</keyword>
<keyword evidence="1" id="KW-0812">Transmembrane</keyword>
<dbReference type="EMBL" id="BPLQ01001616">
    <property type="protein sequence ID" value="GIX83384.1"/>
    <property type="molecule type" value="Genomic_DNA"/>
</dbReference>
<comment type="caution">
    <text evidence="2">The sequence shown here is derived from an EMBL/GenBank/DDBJ whole genome shotgun (WGS) entry which is preliminary data.</text>
</comment>
<dbReference type="AlphaFoldDB" id="A0AAV4NIU1"/>
<reference evidence="2 3" key="1">
    <citation type="submission" date="2021-06" db="EMBL/GenBank/DDBJ databases">
        <title>Caerostris darwini draft genome.</title>
        <authorList>
            <person name="Kono N."/>
            <person name="Arakawa K."/>
        </authorList>
    </citation>
    <scope>NUCLEOTIDE SEQUENCE [LARGE SCALE GENOMIC DNA]</scope>
</reference>